<comment type="cofactor">
    <cofactor evidence="9">
        <name>[4Fe-4S] cluster</name>
        <dbReference type="ChEBI" id="CHEBI:49883"/>
    </cofactor>
    <text evidence="9">Binds 2 [4Fe-4S] clusters. One cluster is coordinated with 3 cysteines and an exchangeable S-adenosyl-L-methionine.</text>
</comment>
<dbReference type="SFLD" id="SFLDS00029">
    <property type="entry name" value="Radical_SAM"/>
    <property type="match status" value="1"/>
</dbReference>
<dbReference type="HAMAP" id="MF_01865">
    <property type="entry name" value="MTTase_RimO"/>
    <property type="match status" value="1"/>
</dbReference>
<dbReference type="GO" id="GO:0032324">
    <property type="term" value="P:molybdopterin cofactor biosynthetic process"/>
    <property type="evidence" value="ECO:0007669"/>
    <property type="project" value="UniProtKB-ARBA"/>
</dbReference>
<dbReference type="GO" id="GO:0035599">
    <property type="term" value="F:aspartic acid methylthiotransferase activity"/>
    <property type="evidence" value="ECO:0007669"/>
    <property type="project" value="TreeGrafter"/>
</dbReference>
<dbReference type="FunFam" id="3.40.50.12160:FF:000003">
    <property type="entry name" value="CDK5 regulatory subunit-associated protein 1"/>
    <property type="match status" value="1"/>
</dbReference>
<evidence type="ECO:0000259" key="12">
    <source>
        <dbReference type="PROSITE" id="PS51918"/>
    </source>
</evidence>
<comment type="caution">
    <text evidence="13">The sequence shown here is derived from an EMBL/GenBank/DDBJ whole genome shotgun (WGS) entry which is preliminary data.</text>
</comment>
<dbReference type="GO" id="GO:0006400">
    <property type="term" value="P:tRNA modification"/>
    <property type="evidence" value="ECO:0007669"/>
    <property type="project" value="InterPro"/>
</dbReference>
<dbReference type="GO" id="GO:0005840">
    <property type="term" value="C:ribosome"/>
    <property type="evidence" value="ECO:0007669"/>
    <property type="project" value="UniProtKB-KW"/>
</dbReference>
<comment type="subcellular location">
    <subcellularLocation>
        <location evidence="9">Cytoplasm</location>
    </subcellularLocation>
</comment>
<reference evidence="13 14" key="1">
    <citation type="journal article" date="2019" name="Nat. Microbiol.">
        <title>Mediterranean grassland soil C-N compound turnover is dependent on rainfall and depth, and is mediated by genomically divergent microorganisms.</title>
        <authorList>
            <person name="Diamond S."/>
            <person name="Andeer P.F."/>
            <person name="Li Z."/>
            <person name="Crits-Christoph A."/>
            <person name="Burstein D."/>
            <person name="Anantharaman K."/>
            <person name="Lane K.R."/>
            <person name="Thomas B.C."/>
            <person name="Pan C."/>
            <person name="Northen T.R."/>
            <person name="Banfield J.F."/>
        </authorList>
    </citation>
    <scope>NUCLEOTIDE SEQUENCE [LARGE SCALE GENOMIC DNA]</scope>
    <source>
        <strain evidence="13">WS_6</strain>
    </source>
</reference>
<evidence type="ECO:0000259" key="10">
    <source>
        <dbReference type="PROSITE" id="PS50926"/>
    </source>
</evidence>
<evidence type="ECO:0000313" key="14">
    <source>
        <dbReference type="Proteomes" id="UP000316852"/>
    </source>
</evidence>
<feature type="binding site" evidence="9">
    <location>
        <position position="179"/>
    </location>
    <ligand>
        <name>[4Fe-4S] cluster</name>
        <dbReference type="ChEBI" id="CHEBI:49883"/>
        <label>2</label>
        <note>4Fe-4S-S-AdoMet</note>
    </ligand>
</feature>
<dbReference type="InterPro" id="IPR005839">
    <property type="entry name" value="Methylthiotransferase"/>
</dbReference>
<dbReference type="FunFam" id="3.80.30.20:FF:000001">
    <property type="entry name" value="tRNA-2-methylthio-N(6)-dimethylallyladenosine synthase 2"/>
    <property type="match status" value="1"/>
</dbReference>
<evidence type="ECO:0000256" key="3">
    <source>
        <dbReference type="ARBA" id="ARBA00022490"/>
    </source>
</evidence>
<dbReference type="PANTHER" id="PTHR43837">
    <property type="entry name" value="RIBOSOMAL PROTEIN S12 METHYLTHIOTRANSFERASE RIMO"/>
    <property type="match status" value="1"/>
</dbReference>
<sequence>MIAPVSIRDPGAPAAPGAGARVALVTLGCAKNLVDSEIMAGLMSRAGFATVPEVGDADLAVVNTCAFIGPSQRESIDRILEMAALKREGKLKGIVVAGCLAQRFQAELLREIPEVDAVVGTGQVDAIVRVMNRVLRSREQRILEVGPPGTAVDLAAHRAVSTPRHLAYLRVADGCDFRCTFCIIPKLRGDLRSRPLESVVEEARRLAEAGAKELLLIAQDSTSYGADLYGEARLPQLLRALASIDGVEWIRVHYTHPKTWSEALIRVFEEEAKVCRYVDIPLQHVTDPMLRRMRREVRRADMERLIETLRSRLPGVAIRTHFIVGFPGETEEDFAELLDYVRRAELDHVGCFAYSREDGTPAGRMKEQVPERLKLSRRRTLMAAQRKVAESVWGGWVGRTVPVRVDGAVPGRAGVWLGRVEQQGYEVDGVTYVRAPSGARGPRAGDLVRVRIGRARHYDLDGEMVA</sequence>
<dbReference type="SUPFAM" id="SSF102114">
    <property type="entry name" value="Radical SAM enzymes"/>
    <property type="match status" value="1"/>
</dbReference>
<dbReference type="InterPro" id="IPR007197">
    <property type="entry name" value="rSAM"/>
</dbReference>
<keyword evidence="13" id="KW-0687">Ribonucleoprotein</keyword>
<dbReference type="InterPro" id="IPR000385">
    <property type="entry name" value="MoaA_NifB_PqqE_Fe-S-bd_CS"/>
</dbReference>
<dbReference type="GO" id="GO:0046872">
    <property type="term" value="F:metal ion binding"/>
    <property type="evidence" value="ECO:0007669"/>
    <property type="project" value="UniProtKB-KW"/>
</dbReference>
<dbReference type="InterPro" id="IPR005840">
    <property type="entry name" value="Ribosomal_uS12_MeSTrfase_RimO"/>
</dbReference>
<dbReference type="PROSITE" id="PS51449">
    <property type="entry name" value="MTTASE_N"/>
    <property type="match status" value="1"/>
</dbReference>
<dbReference type="GO" id="GO:0051539">
    <property type="term" value="F:4 iron, 4 sulfur cluster binding"/>
    <property type="evidence" value="ECO:0007669"/>
    <property type="project" value="UniProtKB-UniRule"/>
</dbReference>
<keyword evidence="3 9" id="KW-0963">Cytoplasm</keyword>
<dbReference type="NCBIfam" id="TIGR00089">
    <property type="entry name" value="MiaB/RimO family radical SAM methylthiotransferase"/>
    <property type="match status" value="1"/>
</dbReference>
<feature type="binding site" evidence="9">
    <location>
        <position position="175"/>
    </location>
    <ligand>
        <name>[4Fe-4S] cluster</name>
        <dbReference type="ChEBI" id="CHEBI:49883"/>
        <label>2</label>
        <note>4Fe-4S-S-AdoMet</note>
    </ligand>
</feature>
<comment type="catalytic activity">
    <reaction evidence="9">
        <text>L-aspartate(89)-[ribosomal protein uS12]-hydrogen + (sulfur carrier)-SH + AH2 + 2 S-adenosyl-L-methionine = 3-methylsulfanyl-L-aspartate(89)-[ribosomal protein uS12]-hydrogen + (sulfur carrier)-H + 5'-deoxyadenosine + L-methionine + A + S-adenosyl-L-homocysteine + 2 H(+)</text>
        <dbReference type="Rhea" id="RHEA:37087"/>
        <dbReference type="Rhea" id="RHEA-COMP:10460"/>
        <dbReference type="Rhea" id="RHEA-COMP:10461"/>
        <dbReference type="Rhea" id="RHEA-COMP:14737"/>
        <dbReference type="Rhea" id="RHEA-COMP:14739"/>
        <dbReference type="ChEBI" id="CHEBI:13193"/>
        <dbReference type="ChEBI" id="CHEBI:15378"/>
        <dbReference type="ChEBI" id="CHEBI:17319"/>
        <dbReference type="ChEBI" id="CHEBI:17499"/>
        <dbReference type="ChEBI" id="CHEBI:29917"/>
        <dbReference type="ChEBI" id="CHEBI:29961"/>
        <dbReference type="ChEBI" id="CHEBI:57844"/>
        <dbReference type="ChEBI" id="CHEBI:57856"/>
        <dbReference type="ChEBI" id="CHEBI:59789"/>
        <dbReference type="ChEBI" id="CHEBI:64428"/>
        <dbReference type="ChEBI" id="CHEBI:73599"/>
        <dbReference type="EC" id="2.8.4.4"/>
    </reaction>
</comment>
<dbReference type="Pfam" id="PF00919">
    <property type="entry name" value="UPF0004"/>
    <property type="match status" value="1"/>
</dbReference>
<feature type="domain" description="Radical SAM core" evidence="12">
    <location>
        <begin position="161"/>
        <end position="391"/>
    </location>
</feature>
<dbReference type="SFLD" id="SFLDF00274">
    <property type="entry name" value="ribosomal_protein_S12_methylth"/>
    <property type="match status" value="1"/>
</dbReference>
<keyword evidence="8 9" id="KW-0411">Iron-sulfur</keyword>
<evidence type="ECO:0000256" key="5">
    <source>
        <dbReference type="ARBA" id="ARBA00022691"/>
    </source>
</evidence>
<organism evidence="13 14">
    <name type="scientific">Eiseniibacteriota bacterium</name>
    <dbReference type="NCBI Taxonomy" id="2212470"/>
    <lineage>
        <taxon>Bacteria</taxon>
        <taxon>Candidatus Eiseniibacteriota</taxon>
    </lineage>
</organism>
<dbReference type="PROSITE" id="PS51918">
    <property type="entry name" value="RADICAL_SAM"/>
    <property type="match status" value="1"/>
</dbReference>
<dbReference type="NCBIfam" id="TIGR01125">
    <property type="entry name" value="30S ribosomal protein S12 methylthiotransferase RimO"/>
    <property type="match status" value="1"/>
</dbReference>
<dbReference type="EC" id="2.8.4.4" evidence="9"/>
<dbReference type="InterPro" id="IPR038135">
    <property type="entry name" value="Methylthiotransferase_N_sf"/>
</dbReference>
<dbReference type="InterPro" id="IPR006638">
    <property type="entry name" value="Elp3/MiaA/NifB-like_rSAM"/>
</dbReference>
<dbReference type="Pfam" id="PF18693">
    <property type="entry name" value="TRAM_2"/>
    <property type="match status" value="1"/>
</dbReference>
<comment type="similarity">
    <text evidence="9">Belongs to the methylthiotransferase family. RimO subfamily.</text>
</comment>
<evidence type="ECO:0000256" key="7">
    <source>
        <dbReference type="ARBA" id="ARBA00023004"/>
    </source>
</evidence>
<dbReference type="GO" id="GO:0103039">
    <property type="term" value="F:protein methylthiotransferase activity"/>
    <property type="evidence" value="ECO:0007669"/>
    <property type="project" value="UniProtKB-EC"/>
</dbReference>
<dbReference type="Proteomes" id="UP000316852">
    <property type="component" value="Unassembled WGS sequence"/>
</dbReference>
<evidence type="ECO:0000313" key="13">
    <source>
        <dbReference type="EMBL" id="TMQ58203.1"/>
    </source>
</evidence>
<dbReference type="PROSITE" id="PS01278">
    <property type="entry name" value="MTTASE_RADICAL"/>
    <property type="match status" value="1"/>
</dbReference>
<keyword evidence="5 9" id="KW-0949">S-adenosyl-L-methionine</keyword>
<feature type="binding site" evidence="9">
    <location>
        <position position="65"/>
    </location>
    <ligand>
        <name>[4Fe-4S] cluster</name>
        <dbReference type="ChEBI" id="CHEBI:49883"/>
        <label>1</label>
    </ligand>
</feature>
<dbReference type="SFLD" id="SFLDG01082">
    <property type="entry name" value="B12-binding_domain_containing"/>
    <property type="match status" value="1"/>
</dbReference>
<feature type="domain" description="TRAM" evidence="10">
    <location>
        <begin position="394"/>
        <end position="466"/>
    </location>
</feature>
<comment type="function">
    <text evidence="9">Catalyzes the methylthiolation of an aspartic acid residue of ribosomal protein uS12.</text>
</comment>
<keyword evidence="13" id="KW-0689">Ribosomal protein</keyword>
<feature type="binding site" evidence="9">
    <location>
        <position position="182"/>
    </location>
    <ligand>
        <name>[4Fe-4S] cluster</name>
        <dbReference type="ChEBI" id="CHEBI:49883"/>
        <label>2</label>
        <note>4Fe-4S-S-AdoMet</note>
    </ligand>
</feature>
<keyword evidence="6 9" id="KW-0479">Metal-binding</keyword>
<dbReference type="Gene3D" id="3.80.30.20">
    <property type="entry name" value="tm_1862 like domain"/>
    <property type="match status" value="1"/>
</dbReference>
<protein>
    <recommendedName>
        <fullName evidence="9">Ribosomal protein uS12 methylthiotransferase RimO</fullName>
        <shortName evidence="9">uS12 MTTase</shortName>
        <shortName evidence="9">uS12 methylthiotransferase</shortName>
        <ecNumber evidence="9">2.8.4.4</ecNumber>
    </recommendedName>
    <alternativeName>
        <fullName evidence="9">Ribosomal protein uS12 (aspartate-C(3))-methylthiotransferase</fullName>
    </alternativeName>
    <alternativeName>
        <fullName evidence="9">Ribosome maturation factor RimO</fullName>
    </alternativeName>
</protein>
<keyword evidence="2 9" id="KW-0004">4Fe-4S</keyword>
<comment type="function">
    <text evidence="1">Catalyzes the methylthiolation of N6-(dimethylallyl)adenosine (i(6)A), leading to the formation of 2-methylthio-N6-(dimethylallyl)adenosine (ms(2)i(6)A) at position 37 in tRNAs that read codons beginning with uridine.</text>
</comment>
<feature type="binding site" evidence="9">
    <location>
        <position position="99"/>
    </location>
    <ligand>
        <name>[4Fe-4S] cluster</name>
        <dbReference type="ChEBI" id="CHEBI:49883"/>
        <label>1</label>
    </ligand>
</feature>
<keyword evidence="7 9" id="KW-0408">Iron</keyword>
<feature type="binding site" evidence="9">
    <location>
        <position position="29"/>
    </location>
    <ligand>
        <name>[4Fe-4S] cluster</name>
        <dbReference type="ChEBI" id="CHEBI:49883"/>
        <label>1</label>
    </ligand>
</feature>
<dbReference type="Gene3D" id="2.40.50.140">
    <property type="entry name" value="Nucleic acid-binding proteins"/>
    <property type="match status" value="1"/>
</dbReference>
<dbReference type="AlphaFoldDB" id="A0A538T3K6"/>
<feature type="domain" description="MTTase N-terminal" evidence="11">
    <location>
        <begin position="20"/>
        <end position="136"/>
    </location>
</feature>
<evidence type="ECO:0000256" key="2">
    <source>
        <dbReference type="ARBA" id="ARBA00022485"/>
    </source>
</evidence>
<dbReference type="InterPro" id="IPR058240">
    <property type="entry name" value="rSAM_sf"/>
</dbReference>
<dbReference type="GO" id="GO:0005829">
    <property type="term" value="C:cytosol"/>
    <property type="evidence" value="ECO:0007669"/>
    <property type="project" value="TreeGrafter"/>
</dbReference>
<dbReference type="Pfam" id="PF04055">
    <property type="entry name" value="Radical_SAM"/>
    <property type="match status" value="1"/>
</dbReference>
<dbReference type="InterPro" id="IPR012340">
    <property type="entry name" value="NA-bd_OB-fold"/>
</dbReference>
<name>A0A538T3K6_UNCEI</name>
<dbReference type="SMART" id="SM00729">
    <property type="entry name" value="Elp3"/>
    <property type="match status" value="1"/>
</dbReference>
<evidence type="ECO:0000259" key="11">
    <source>
        <dbReference type="PROSITE" id="PS51449"/>
    </source>
</evidence>
<dbReference type="InterPro" id="IPR002792">
    <property type="entry name" value="TRAM_dom"/>
</dbReference>
<keyword evidence="4 9" id="KW-0808">Transferase</keyword>
<dbReference type="InterPro" id="IPR020612">
    <property type="entry name" value="Methylthiotransferase_CS"/>
</dbReference>
<dbReference type="Gene3D" id="3.40.50.12160">
    <property type="entry name" value="Methylthiotransferase, N-terminal domain"/>
    <property type="match status" value="1"/>
</dbReference>
<dbReference type="EMBL" id="VBOW01000039">
    <property type="protein sequence ID" value="TMQ58203.1"/>
    <property type="molecule type" value="Genomic_DNA"/>
</dbReference>
<gene>
    <name evidence="9 13" type="primary">rimO</name>
    <name evidence="13" type="ORF">E6K76_08495</name>
</gene>
<accession>A0A538T3K6</accession>
<dbReference type="InterPro" id="IPR013848">
    <property type="entry name" value="Methylthiotransferase_N"/>
</dbReference>
<dbReference type="PROSITE" id="PS01305">
    <property type="entry name" value="MOAA_NIFB_PQQE"/>
    <property type="match status" value="1"/>
</dbReference>
<dbReference type="InterPro" id="IPR023404">
    <property type="entry name" value="rSAM_horseshoe"/>
</dbReference>
<evidence type="ECO:0000256" key="1">
    <source>
        <dbReference type="ARBA" id="ARBA00003234"/>
    </source>
</evidence>
<evidence type="ECO:0000256" key="9">
    <source>
        <dbReference type="HAMAP-Rule" id="MF_01865"/>
    </source>
</evidence>
<dbReference type="SFLD" id="SFLDG01061">
    <property type="entry name" value="methylthiotransferase"/>
    <property type="match status" value="1"/>
</dbReference>
<dbReference type="PROSITE" id="PS50926">
    <property type="entry name" value="TRAM"/>
    <property type="match status" value="1"/>
</dbReference>
<evidence type="ECO:0000256" key="6">
    <source>
        <dbReference type="ARBA" id="ARBA00022723"/>
    </source>
</evidence>
<proteinExistence type="inferred from homology"/>
<dbReference type="CDD" id="cd01335">
    <property type="entry name" value="Radical_SAM"/>
    <property type="match status" value="1"/>
</dbReference>
<evidence type="ECO:0000256" key="8">
    <source>
        <dbReference type="ARBA" id="ARBA00023014"/>
    </source>
</evidence>
<evidence type="ECO:0000256" key="4">
    <source>
        <dbReference type="ARBA" id="ARBA00022679"/>
    </source>
</evidence>
<dbReference type="PANTHER" id="PTHR43837:SF1">
    <property type="entry name" value="RIBOSOMAL PROTEIN US12 METHYLTHIOTRANSFERASE RIMO"/>
    <property type="match status" value="1"/>
</dbReference>